<dbReference type="PANTHER" id="PTHR43798">
    <property type="entry name" value="MONOACYLGLYCEROL LIPASE"/>
    <property type="match status" value="1"/>
</dbReference>
<dbReference type="AlphaFoldDB" id="X0VWD2"/>
<proteinExistence type="predicted"/>
<organism evidence="2">
    <name type="scientific">marine sediment metagenome</name>
    <dbReference type="NCBI Taxonomy" id="412755"/>
    <lineage>
        <taxon>unclassified sequences</taxon>
        <taxon>metagenomes</taxon>
        <taxon>ecological metagenomes</taxon>
    </lineage>
</organism>
<gene>
    <name evidence="2" type="ORF">S01H1_52523</name>
</gene>
<sequence length="128" mass="13495">AAVRSRGVAAFAGEFVKLVLAPRTLEANPAVVQMVKEMITANDTLGVCGTLLALAARTDTTPALPAMNLPALVLVGEHDTLTPPADAQAMARALPDAELHIIPDAAHMSNLENPAAFNERLLAFLERF</sequence>
<feature type="non-terminal residue" evidence="2">
    <location>
        <position position="1"/>
    </location>
</feature>
<dbReference type="PANTHER" id="PTHR43798:SF29">
    <property type="entry name" value="AB HYDROLASE-1 DOMAIN-CONTAINING PROTEIN"/>
    <property type="match status" value="1"/>
</dbReference>
<name>X0VWD2_9ZZZZ</name>
<dbReference type="Pfam" id="PF12697">
    <property type="entry name" value="Abhydrolase_6"/>
    <property type="match status" value="1"/>
</dbReference>
<dbReference type="InterPro" id="IPR000073">
    <property type="entry name" value="AB_hydrolase_1"/>
</dbReference>
<dbReference type="InterPro" id="IPR050266">
    <property type="entry name" value="AB_hydrolase_sf"/>
</dbReference>
<comment type="caution">
    <text evidence="2">The sequence shown here is derived from an EMBL/GenBank/DDBJ whole genome shotgun (WGS) entry which is preliminary data.</text>
</comment>
<protein>
    <recommendedName>
        <fullName evidence="1">AB hydrolase-1 domain-containing protein</fullName>
    </recommendedName>
</protein>
<evidence type="ECO:0000259" key="1">
    <source>
        <dbReference type="Pfam" id="PF12697"/>
    </source>
</evidence>
<feature type="domain" description="AB hydrolase-1" evidence="1">
    <location>
        <begin position="49"/>
        <end position="119"/>
    </location>
</feature>
<dbReference type="Gene3D" id="3.40.50.1820">
    <property type="entry name" value="alpha/beta hydrolase"/>
    <property type="match status" value="1"/>
</dbReference>
<reference evidence="2" key="1">
    <citation type="journal article" date="2014" name="Front. Microbiol.">
        <title>High frequency of phylogenetically diverse reductive dehalogenase-homologous genes in deep subseafloor sedimentary metagenomes.</title>
        <authorList>
            <person name="Kawai M."/>
            <person name="Futagami T."/>
            <person name="Toyoda A."/>
            <person name="Takaki Y."/>
            <person name="Nishi S."/>
            <person name="Hori S."/>
            <person name="Arai W."/>
            <person name="Tsubouchi T."/>
            <person name="Morono Y."/>
            <person name="Uchiyama I."/>
            <person name="Ito T."/>
            <person name="Fujiyama A."/>
            <person name="Inagaki F."/>
            <person name="Takami H."/>
        </authorList>
    </citation>
    <scope>NUCLEOTIDE SEQUENCE</scope>
    <source>
        <strain evidence="2">Expedition CK06-06</strain>
    </source>
</reference>
<accession>X0VWD2</accession>
<dbReference type="SUPFAM" id="SSF53474">
    <property type="entry name" value="alpha/beta-Hydrolases"/>
    <property type="match status" value="1"/>
</dbReference>
<dbReference type="InterPro" id="IPR029058">
    <property type="entry name" value="AB_hydrolase_fold"/>
</dbReference>
<dbReference type="EMBL" id="BARS01033951">
    <property type="protein sequence ID" value="GAG16753.1"/>
    <property type="molecule type" value="Genomic_DNA"/>
</dbReference>
<evidence type="ECO:0000313" key="2">
    <source>
        <dbReference type="EMBL" id="GAG16753.1"/>
    </source>
</evidence>